<evidence type="ECO:0000256" key="1">
    <source>
        <dbReference type="SAM" id="Phobius"/>
    </source>
</evidence>
<reference evidence="2 3" key="1">
    <citation type="submission" date="2019-11" db="EMBL/GenBank/DDBJ databases">
        <title>Draft Whole-Genome sequence of the marine photosynthetic bacterium Rhodovulum strictum DSM 11289.</title>
        <authorList>
            <person name="Kyndt J.A."/>
            <person name="Meyer T.E."/>
        </authorList>
    </citation>
    <scope>NUCLEOTIDE SEQUENCE [LARGE SCALE GENOMIC DNA]</scope>
    <source>
        <strain evidence="2 3">DSM 11289</strain>
    </source>
</reference>
<feature type="transmembrane region" description="Helical" evidence="1">
    <location>
        <begin position="83"/>
        <end position="108"/>
    </location>
</feature>
<dbReference type="OrthoDB" id="1366304at2"/>
<feature type="transmembrane region" description="Helical" evidence="1">
    <location>
        <begin position="120"/>
        <end position="144"/>
    </location>
</feature>
<organism evidence="2 3">
    <name type="scientific">Rhodovulum strictum</name>
    <dbReference type="NCBI Taxonomy" id="58314"/>
    <lineage>
        <taxon>Bacteria</taxon>
        <taxon>Pseudomonadati</taxon>
        <taxon>Pseudomonadota</taxon>
        <taxon>Alphaproteobacteria</taxon>
        <taxon>Rhodobacterales</taxon>
        <taxon>Paracoccaceae</taxon>
        <taxon>Rhodovulum</taxon>
    </lineage>
</organism>
<feature type="transmembrane region" description="Helical" evidence="1">
    <location>
        <begin position="7"/>
        <end position="29"/>
    </location>
</feature>
<dbReference type="RefSeq" id="WP_153749378.1">
    <property type="nucleotide sequence ID" value="NZ_BAAADI010000045.1"/>
</dbReference>
<gene>
    <name evidence="2" type="ORF">GH815_13910</name>
</gene>
<name>A0A844B908_9RHOB</name>
<dbReference type="AlphaFoldDB" id="A0A844B908"/>
<evidence type="ECO:0000313" key="2">
    <source>
        <dbReference type="EMBL" id="MRH22090.1"/>
    </source>
</evidence>
<keyword evidence="1" id="KW-0812">Transmembrane</keyword>
<keyword evidence="1" id="KW-1133">Transmembrane helix</keyword>
<dbReference type="EMBL" id="WJPO01000024">
    <property type="protein sequence ID" value="MRH22090.1"/>
    <property type="molecule type" value="Genomic_DNA"/>
</dbReference>
<keyword evidence="3" id="KW-1185">Reference proteome</keyword>
<dbReference type="Proteomes" id="UP000466730">
    <property type="component" value="Unassembled WGS sequence"/>
</dbReference>
<evidence type="ECO:0008006" key="4">
    <source>
        <dbReference type="Google" id="ProtNLM"/>
    </source>
</evidence>
<evidence type="ECO:0000313" key="3">
    <source>
        <dbReference type="Proteomes" id="UP000466730"/>
    </source>
</evidence>
<sequence length="147" mass="15147">MTTLGILVGALISGVINAVINGAIQFFILRGTSPIPVSVDSIGTETHTVLGSSVPLAVSLAMILTAVAHWTTKAPKKPFIPTTLWLVIKHGLFAFGAVVAGAVLWQHIMGTVEVSLGTAVLILGVVAGVVAAVVNYMTISAIVVHEK</sequence>
<keyword evidence="1" id="KW-0472">Membrane</keyword>
<accession>A0A844B908</accession>
<proteinExistence type="predicted"/>
<comment type="caution">
    <text evidence="2">The sequence shown here is derived from an EMBL/GenBank/DDBJ whole genome shotgun (WGS) entry which is preliminary data.</text>
</comment>
<protein>
    <recommendedName>
        <fullName evidence="4">GtrA-like protein</fullName>
    </recommendedName>
</protein>
<feature type="transmembrane region" description="Helical" evidence="1">
    <location>
        <begin position="49"/>
        <end position="71"/>
    </location>
</feature>